<dbReference type="PANTHER" id="PTHR30314:SF3">
    <property type="entry name" value="MITOCHONDRIAL DIVISION PROTEIN FSZA"/>
    <property type="match status" value="1"/>
</dbReference>
<feature type="domain" description="Tubulin/FtsZ GTPase" evidence="8">
    <location>
        <begin position="14"/>
        <end position="206"/>
    </location>
</feature>
<proteinExistence type="inferred from homology"/>
<dbReference type="InterPro" id="IPR037103">
    <property type="entry name" value="Tubulin/FtsZ-like_C"/>
</dbReference>
<dbReference type="GO" id="GO:0051258">
    <property type="term" value="P:protein polymerization"/>
    <property type="evidence" value="ECO:0007669"/>
    <property type="project" value="UniProtKB-UniRule"/>
</dbReference>
<dbReference type="SUPFAM" id="SSF52490">
    <property type="entry name" value="Tubulin nucleotide-binding domain-like"/>
    <property type="match status" value="1"/>
</dbReference>
<evidence type="ECO:0000256" key="6">
    <source>
        <dbReference type="RuleBase" id="RU000631"/>
    </source>
</evidence>
<dbReference type="Pfam" id="PF12327">
    <property type="entry name" value="FtsZ_C"/>
    <property type="match status" value="1"/>
</dbReference>
<keyword evidence="3 4" id="KW-0342">GTP-binding</keyword>
<dbReference type="SUPFAM" id="SSF55307">
    <property type="entry name" value="Tubulin C-terminal domain-like"/>
    <property type="match status" value="1"/>
</dbReference>
<dbReference type="Pfam" id="PF00091">
    <property type="entry name" value="Tubulin"/>
    <property type="match status" value="1"/>
</dbReference>
<organism evidence="10 11">
    <name type="scientific">Candidatus Kaiserbacteria bacterium RIFCSPHIGHO2_12_FULL_53_13</name>
    <dbReference type="NCBI Taxonomy" id="1798502"/>
    <lineage>
        <taxon>Bacteria</taxon>
        <taxon>Candidatus Kaiseribacteriota</taxon>
    </lineage>
</organism>
<keyword evidence="4 6" id="KW-0132">Cell division</keyword>
<dbReference type="PRINTS" id="PR00423">
    <property type="entry name" value="CELLDVISFTSZ"/>
</dbReference>
<dbReference type="Gene3D" id="3.30.1330.20">
    <property type="entry name" value="Tubulin/FtsZ, C-terminal domain"/>
    <property type="match status" value="1"/>
</dbReference>
<dbReference type="Proteomes" id="UP000176689">
    <property type="component" value="Unassembled WGS sequence"/>
</dbReference>
<evidence type="ECO:0000313" key="11">
    <source>
        <dbReference type="Proteomes" id="UP000176689"/>
    </source>
</evidence>
<dbReference type="GO" id="GO:0000917">
    <property type="term" value="P:division septum assembly"/>
    <property type="evidence" value="ECO:0007669"/>
    <property type="project" value="UniProtKB-KW"/>
</dbReference>
<dbReference type="Gene3D" id="3.40.50.1440">
    <property type="entry name" value="Tubulin/FtsZ, GTPase domain"/>
    <property type="match status" value="1"/>
</dbReference>
<dbReference type="HAMAP" id="MF_00909">
    <property type="entry name" value="FtsZ"/>
    <property type="match status" value="1"/>
</dbReference>
<evidence type="ECO:0000256" key="7">
    <source>
        <dbReference type="SAM" id="MobiDB-lite"/>
    </source>
</evidence>
<evidence type="ECO:0000256" key="1">
    <source>
        <dbReference type="ARBA" id="ARBA00009690"/>
    </source>
</evidence>
<evidence type="ECO:0000256" key="4">
    <source>
        <dbReference type="HAMAP-Rule" id="MF_00909"/>
    </source>
</evidence>
<dbReference type="InterPro" id="IPR024757">
    <property type="entry name" value="FtsZ_C"/>
</dbReference>
<comment type="subcellular location">
    <subcellularLocation>
        <location evidence="4">Cytoplasm</location>
    </subcellularLocation>
    <text evidence="4">Assembles at midcell at the inner surface of the cytoplasmic membrane.</text>
</comment>
<comment type="caution">
    <text evidence="4">Lacks conserved residue(s) required for the propagation of feature annotation.</text>
</comment>
<evidence type="ECO:0000259" key="9">
    <source>
        <dbReference type="SMART" id="SM00865"/>
    </source>
</evidence>
<evidence type="ECO:0000256" key="3">
    <source>
        <dbReference type="ARBA" id="ARBA00023134"/>
    </source>
</evidence>
<comment type="function">
    <text evidence="4 6">Essential cell division protein that forms a contractile ring structure (Z ring) at the future cell division site. The regulation of the ring assembly controls the timing and the location of cell division. One of the functions of the FtsZ ring is to recruit other cell division proteins to the septum to produce a new cell wall between the dividing cells. Binds GTP and shows GTPase activity.</text>
</comment>
<dbReference type="EMBL" id="MFLP01000022">
    <property type="protein sequence ID" value="OGG70582.1"/>
    <property type="molecule type" value="Genomic_DNA"/>
</dbReference>
<dbReference type="InterPro" id="IPR003008">
    <property type="entry name" value="Tubulin_FtsZ_GTPase"/>
</dbReference>
<dbReference type="GO" id="GO:0005737">
    <property type="term" value="C:cytoplasm"/>
    <property type="evidence" value="ECO:0007669"/>
    <property type="project" value="UniProtKB-SubCell"/>
</dbReference>
<feature type="compositionally biased region" description="Basic and acidic residues" evidence="7">
    <location>
        <begin position="356"/>
        <end position="380"/>
    </location>
</feature>
<evidence type="ECO:0000259" key="8">
    <source>
        <dbReference type="SMART" id="SM00864"/>
    </source>
</evidence>
<dbReference type="PANTHER" id="PTHR30314">
    <property type="entry name" value="CELL DIVISION PROTEIN FTSZ-RELATED"/>
    <property type="match status" value="1"/>
</dbReference>
<reference evidence="10 11" key="1">
    <citation type="journal article" date="2016" name="Nat. Commun.">
        <title>Thousands of microbial genomes shed light on interconnected biogeochemical processes in an aquifer system.</title>
        <authorList>
            <person name="Anantharaman K."/>
            <person name="Brown C.T."/>
            <person name="Hug L.A."/>
            <person name="Sharon I."/>
            <person name="Castelle C.J."/>
            <person name="Probst A.J."/>
            <person name="Thomas B.C."/>
            <person name="Singh A."/>
            <person name="Wilkins M.J."/>
            <person name="Karaoz U."/>
            <person name="Brodie E.L."/>
            <person name="Williams K.H."/>
            <person name="Hubbard S.S."/>
            <person name="Banfield J.F."/>
        </authorList>
    </citation>
    <scope>NUCLEOTIDE SEQUENCE [LARGE SCALE GENOMIC DNA]</scope>
</reference>
<dbReference type="InterPro" id="IPR045061">
    <property type="entry name" value="FtsZ/CetZ"/>
</dbReference>
<dbReference type="FunFam" id="3.40.50.1440:FF:000001">
    <property type="entry name" value="Cell division protein FtsZ"/>
    <property type="match status" value="1"/>
</dbReference>
<comment type="caution">
    <text evidence="10">The sequence shown here is derived from an EMBL/GenBank/DDBJ whole genome shotgun (WGS) entry which is preliminary data.</text>
</comment>
<feature type="binding site" evidence="4">
    <location>
        <position position="188"/>
    </location>
    <ligand>
        <name>GTP</name>
        <dbReference type="ChEBI" id="CHEBI:37565"/>
    </ligand>
</feature>
<feature type="binding site" evidence="4">
    <location>
        <position position="144"/>
    </location>
    <ligand>
        <name>GTP</name>
        <dbReference type="ChEBI" id="CHEBI:37565"/>
    </ligand>
</feature>
<dbReference type="InterPro" id="IPR020805">
    <property type="entry name" value="Cell_div_FtsZ_CS"/>
</dbReference>
<keyword evidence="4 6" id="KW-0131">Cell cycle</keyword>
<dbReference type="InterPro" id="IPR008280">
    <property type="entry name" value="Tub_FtsZ_C"/>
</dbReference>
<feature type="domain" description="Tubulin/FtsZ 2-layer sandwich" evidence="9">
    <location>
        <begin position="208"/>
        <end position="326"/>
    </location>
</feature>
<evidence type="ECO:0000256" key="2">
    <source>
        <dbReference type="ARBA" id="ARBA00022741"/>
    </source>
</evidence>
<dbReference type="GO" id="GO:0043093">
    <property type="term" value="P:FtsZ-dependent cytokinesis"/>
    <property type="evidence" value="ECO:0007669"/>
    <property type="project" value="UniProtKB-UniRule"/>
</dbReference>
<dbReference type="SMART" id="SM00864">
    <property type="entry name" value="Tubulin"/>
    <property type="match status" value="1"/>
</dbReference>
<accession>A0A1F6EBI4</accession>
<keyword evidence="4 6" id="KW-0717">Septation</keyword>
<evidence type="ECO:0000313" key="10">
    <source>
        <dbReference type="EMBL" id="OGG70582.1"/>
    </source>
</evidence>
<feature type="region of interest" description="Disordered" evidence="7">
    <location>
        <begin position="338"/>
        <end position="409"/>
    </location>
</feature>
<name>A0A1F6EBI4_9BACT</name>
<evidence type="ECO:0000256" key="5">
    <source>
        <dbReference type="NCBIfam" id="TIGR00065"/>
    </source>
</evidence>
<dbReference type="AlphaFoldDB" id="A0A1F6EBI4"/>
<gene>
    <name evidence="4" type="primary">ftsZ</name>
    <name evidence="10" type="ORF">A3F27_03025</name>
</gene>
<sequence>MTKQVKPDVESFARIRVIGVGGSGGNAVNHMVSSHVQGVDFIAVNTDAQDLHKSKAKKKIHIGKALTRGLGTGMNSEIGKQAGEETREEIQDAVKGSDMVFITCGMGGGTGTGAAPVVAKIARELGALTVGVVTRPFGFEGAQRMRLAEQGMAELRKAVDALIIIPNDKLLAIVSRETGIKSAFAMCDDILKQAVEGISDLITTTGIINVDFADVRTIMQNAGSALMGIGTGIGEKRAEVAARAAINSPLLEVSIHGAKGVLFSIAGGDDLGMLEVQDAANVITEAIDPDAKVIFGAVTDDSLKKGEVRVTVIATGFPEGGARSSLFAASSRLAAKKDQDVPPVSRTAAIDDVGSEEEKKPADSHIHSKTEKEKVKDSAKLSKVANTVPAGMTEDDSWGGLPSFLRRSK</sequence>
<keyword evidence="4" id="KW-0963">Cytoplasm</keyword>
<dbReference type="CDD" id="cd02201">
    <property type="entry name" value="FtsZ_type1"/>
    <property type="match status" value="1"/>
</dbReference>
<dbReference type="PROSITE" id="PS01135">
    <property type="entry name" value="FTSZ_2"/>
    <property type="match status" value="1"/>
</dbReference>
<comment type="similarity">
    <text evidence="1 4 6">Belongs to the FtsZ family.</text>
</comment>
<feature type="binding site" evidence="4">
    <location>
        <position position="140"/>
    </location>
    <ligand>
        <name>GTP</name>
        <dbReference type="ChEBI" id="CHEBI:37565"/>
    </ligand>
</feature>
<dbReference type="InterPro" id="IPR018316">
    <property type="entry name" value="Tubulin/FtsZ_2-layer-sand-dom"/>
</dbReference>
<dbReference type="GO" id="GO:0032153">
    <property type="term" value="C:cell division site"/>
    <property type="evidence" value="ECO:0007669"/>
    <property type="project" value="UniProtKB-UniRule"/>
</dbReference>
<dbReference type="NCBIfam" id="TIGR00065">
    <property type="entry name" value="ftsZ"/>
    <property type="match status" value="1"/>
</dbReference>
<comment type="subunit">
    <text evidence="4">Homodimer. Polymerizes to form a dynamic ring structure in a strictly GTP-dependent manner. Interacts directly with several other division proteins.</text>
</comment>
<dbReference type="InterPro" id="IPR036525">
    <property type="entry name" value="Tubulin/FtsZ_GTPase_sf"/>
</dbReference>
<dbReference type="SMART" id="SM00865">
    <property type="entry name" value="Tubulin_C"/>
    <property type="match status" value="1"/>
</dbReference>
<dbReference type="GO" id="GO:0005525">
    <property type="term" value="F:GTP binding"/>
    <property type="evidence" value="ECO:0007669"/>
    <property type="project" value="UniProtKB-UniRule"/>
</dbReference>
<keyword evidence="2 4" id="KW-0547">Nucleotide-binding</keyword>
<feature type="binding site" evidence="4">
    <location>
        <begin position="109"/>
        <end position="111"/>
    </location>
    <ligand>
        <name>GTP</name>
        <dbReference type="ChEBI" id="CHEBI:37565"/>
    </ligand>
</feature>
<dbReference type="InterPro" id="IPR000158">
    <property type="entry name" value="Cell_div_FtsZ"/>
</dbReference>
<dbReference type="GO" id="GO:0003924">
    <property type="term" value="F:GTPase activity"/>
    <property type="evidence" value="ECO:0007669"/>
    <property type="project" value="UniProtKB-UniRule"/>
</dbReference>
<protein>
    <recommendedName>
        <fullName evidence="4 5">Cell division protein FtsZ</fullName>
    </recommendedName>
</protein>